<dbReference type="Proteomes" id="UP000266673">
    <property type="component" value="Unassembled WGS sequence"/>
</dbReference>
<feature type="region of interest" description="Disordered" evidence="1">
    <location>
        <begin position="297"/>
        <end position="321"/>
    </location>
</feature>
<feature type="region of interest" description="Disordered" evidence="1">
    <location>
        <begin position="241"/>
        <end position="285"/>
    </location>
</feature>
<accession>A0A397UQ97</accession>
<evidence type="ECO:0000313" key="3">
    <source>
        <dbReference type="Proteomes" id="UP000266673"/>
    </source>
</evidence>
<proteinExistence type="predicted"/>
<dbReference type="AlphaFoldDB" id="A0A397UQ97"/>
<name>A0A397UQ97_9GLOM</name>
<gene>
    <name evidence="2" type="ORF">C2G38_2146486</name>
</gene>
<comment type="caution">
    <text evidence="2">The sequence shown here is derived from an EMBL/GenBank/DDBJ whole genome shotgun (WGS) entry which is preliminary data.</text>
</comment>
<feature type="compositionally biased region" description="Basic residues" evidence="1">
    <location>
        <begin position="245"/>
        <end position="258"/>
    </location>
</feature>
<protein>
    <submittedName>
        <fullName evidence="2">Uncharacterized protein</fullName>
    </submittedName>
</protein>
<sequence length="321" mass="36960">MAQGYMKQANEILTGTAGERIKKNEEVDELNFQISQNFDAIQDVNQMYSDDEFTEENLTCKNNRKRKLCDDELPGYDGLVFLFNDSNEYKITERIDENTLEEERKLPLVVITNPAYWGVLDLTRESLYGCKEITENDLQQLSQDFADHINGNANWPLKGTSLQKLVKQDPPHGSKSLTSDEESDAKYDSAIAYEINDENTVTYFTKELTSHVVNHTLTPVEYPATSPEGVAYVFNIEANRQSKASNKKNAPKNKKPQKSTKSSLDKNDFVSDTKSTNESLMTPMERLEYEERMLLNEERRENKRLRFANTIKEREHGLEQE</sequence>
<reference evidence="2 3" key="1">
    <citation type="submission" date="2018-06" db="EMBL/GenBank/DDBJ databases">
        <title>Comparative genomics reveals the genomic features of Rhizophagus irregularis, R. cerebriforme, R. diaphanum and Gigaspora rosea, and their symbiotic lifestyle signature.</title>
        <authorList>
            <person name="Morin E."/>
            <person name="San Clemente H."/>
            <person name="Chen E.C.H."/>
            <person name="De La Providencia I."/>
            <person name="Hainaut M."/>
            <person name="Kuo A."/>
            <person name="Kohler A."/>
            <person name="Murat C."/>
            <person name="Tang N."/>
            <person name="Roy S."/>
            <person name="Loubradou J."/>
            <person name="Henrissat B."/>
            <person name="Grigoriev I.V."/>
            <person name="Corradi N."/>
            <person name="Roux C."/>
            <person name="Martin F.M."/>
        </authorList>
    </citation>
    <scope>NUCLEOTIDE SEQUENCE [LARGE SCALE GENOMIC DNA]</scope>
    <source>
        <strain evidence="2 3">DAOM 194757</strain>
    </source>
</reference>
<keyword evidence="3" id="KW-1185">Reference proteome</keyword>
<evidence type="ECO:0000256" key="1">
    <source>
        <dbReference type="SAM" id="MobiDB-lite"/>
    </source>
</evidence>
<feature type="compositionally biased region" description="Basic and acidic residues" evidence="1">
    <location>
        <begin position="311"/>
        <end position="321"/>
    </location>
</feature>
<evidence type="ECO:0000313" key="2">
    <source>
        <dbReference type="EMBL" id="RIB09583.1"/>
    </source>
</evidence>
<dbReference type="OrthoDB" id="2366889at2759"/>
<organism evidence="2 3">
    <name type="scientific">Gigaspora rosea</name>
    <dbReference type="NCBI Taxonomy" id="44941"/>
    <lineage>
        <taxon>Eukaryota</taxon>
        <taxon>Fungi</taxon>
        <taxon>Fungi incertae sedis</taxon>
        <taxon>Mucoromycota</taxon>
        <taxon>Glomeromycotina</taxon>
        <taxon>Glomeromycetes</taxon>
        <taxon>Diversisporales</taxon>
        <taxon>Gigasporaceae</taxon>
        <taxon>Gigaspora</taxon>
    </lineage>
</organism>
<dbReference type="EMBL" id="QKWP01001357">
    <property type="protein sequence ID" value="RIB09583.1"/>
    <property type="molecule type" value="Genomic_DNA"/>
</dbReference>